<comment type="caution">
    <text evidence="2">The sequence shown here is derived from an EMBL/GenBank/DDBJ whole genome shotgun (WGS) entry which is preliminary data.</text>
</comment>
<gene>
    <name evidence="2" type="ORF">IEE83_14115</name>
</gene>
<reference evidence="3" key="1">
    <citation type="submission" date="2023-07" db="EMBL/GenBank/DDBJ databases">
        <title>Dyadobacter sp. nov 'subterranea' isolated from contaminted grondwater.</title>
        <authorList>
            <person name="Szabo I."/>
            <person name="Al-Omari J."/>
            <person name="Szerdahelyi S.G."/>
            <person name="Rado J."/>
        </authorList>
    </citation>
    <scope>NUCLEOTIDE SEQUENCE [LARGE SCALE GENOMIC DNA]</scope>
    <source>
        <strain evidence="3">UP-52</strain>
    </source>
</reference>
<evidence type="ECO:0000313" key="3">
    <source>
        <dbReference type="Proteomes" id="UP000634134"/>
    </source>
</evidence>
<dbReference type="InterPro" id="IPR000182">
    <property type="entry name" value="GNAT_dom"/>
</dbReference>
<dbReference type="InterPro" id="IPR016181">
    <property type="entry name" value="Acyl_CoA_acyltransferase"/>
</dbReference>
<dbReference type="Proteomes" id="UP000634134">
    <property type="component" value="Unassembled WGS sequence"/>
</dbReference>
<proteinExistence type="predicted"/>
<accession>A0ABR9WC21</accession>
<evidence type="ECO:0000313" key="2">
    <source>
        <dbReference type="EMBL" id="MBE9463018.1"/>
    </source>
</evidence>
<dbReference type="PROSITE" id="PS51186">
    <property type="entry name" value="GNAT"/>
    <property type="match status" value="1"/>
</dbReference>
<name>A0ABR9WC21_9BACT</name>
<dbReference type="PANTHER" id="PTHR43415">
    <property type="entry name" value="SPERMIDINE N(1)-ACETYLTRANSFERASE"/>
    <property type="match status" value="1"/>
</dbReference>
<dbReference type="Pfam" id="PF00583">
    <property type="entry name" value="Acetyltransf_1"/>
    <property type="match status" value="1"/>
</dbReference>
<feature type="domain" description="N-acetyltransferase" evidence="1">
    <location>
        <begin position="1"/>
        <end position="162"/>
    </location>
</feature>
<protein>
    <submittedName>
        <fullName evidence="2">GNAT family N-acetyltransferase</fullName>
    </submittedName>
</protein>
<evidence type="ECO:0000259" key="1">
    <source>
        <dbReference type="PROSITE" id="PS51186"/>
    </source>
</evidence>
<dbReference type="SUPFAM" id="SSF55729">
    <property type="entry name" value="Acyl-CoA N-acyltransferases (Nat)"/>
    <property type="match status" value="1"/>
</dbReference>
<sequence length="166" mass="19036">MNLRKYLPSDFGLLNSWVTTAELLFQFAGTAWTYPLDEKQVQKYQATFPDRQFYMGIDDENNAFAFGEIIVGDINSPRLGRLLIGDSASRGKGLGHSFVNLLIDECRQRIETDVIYLYVFPDNSSAIRCYEKAGFTFVPDKSVTFKYDDVDQIALLMEYRVLDKVK</sequence>
<dbReference type="RefSeq" id="WP_194121179.1">
    <property type="nucleotide sequence ID" value="NZ_JACYGY010000001.1"/>
</dbReference>
<dbReference type="PANTHER" id="PTHR43415:SF3">
    <property type="entry name" value="GNAT-FAMILY ACETYLTRANSFERASE"/>
    <property type="match status" value="1"/>
</dbReference>
<dbReference type="EMBL" id="JACYGY010000001">
    <property type="protein sequence ID" value="MBE9463018.1"/>
    <property type="molecule type" value="Genomic_DNA"/>
</dbReference>
<dbReference type="Gene3D" id="3.40.630.30">
    <property type="match status" value="1"/>
</dbReference>
<keyword evidence="3" id="KW-1185">Reference proteome</keyword>
<organism evidence="2 3">
    <name type="scientific">Dyadobacter subterraneus</name>
    <dbReference type="NCBI Taxonomy" id="2773304"/>
    <lineage>
        <taxon>Bacteria</taxon>
        <taxon>Pseudomonadati</taxon>
        <taxon>Bacteroidota</taxon>
        <taxon>Cytophagia</taxon>
        <taxon>Cytophagales</taxon>
        <taxon>Spirosomataceae</taxon>
        <taxon>Dyadobacter</taxon>
    </lineage>
</organism>